<dbReference type="CDD" id="cd16442">
    <property type="entry name" value="BPL"/>
    <property type="match status" value="1"/>
</dbReference>
<dbReference type="EC" id="6.3.4.15" evidence="5"/>
<keyword evidence="2" id="KW-0547">Nucleotide-binding</keyword>
<dbReference type="HOGENOM" id="CLU_051096_3_0_5"/>
<evidence type="ECO:0000256" key="6">
    <source>
        <dbReference type="ARBA" id="ARBA00047846"/>
    </source>
</evidence>
<evidence type="ECO:0000259" key="7">
    <source>
        <dbReference type="PROSITE" id="PS51733"/>
    </source>
</evidence>
<dbReference type="InterPro" id="IPR008988">
    <property type="entry name" value="Transcriptional_repressor_C"/>
</dbReference>
<gene>
    <name evidence="8" type="ordered locus">MICA_1350</name>
</gene>
<dbReference type="InterPro" id="IPR003142">
    <property type="entry name" value="BPL_C"/>
</dbReference>
<dbReference type="InterPro" id="IPR004408">
    <property type="entry name" value="Biotin_CoA_COase_ligase"/>
</dbReference>
<keyword evidence="9" id="KW-1185">Reference proteome</keyword>
<dbReference type="PANTHER" id="PTHR12835:SF5">
    <property type="entry name" value="BIOTIN--PROTEIN LIGASE"/>
    <property type="match status" value="1"/>
</dbReference>
<dbReference type="GO" id="GO:0004077">
    <property type="term" value="F:biotin--[biotin carboxyl-carrier protein] ligase activity"/>
    <property type="evidence" value="ECO:0007669"/>
    <property type="project" value="UniProtKB-EC"/>
</dbReference>
<dbReference type="eggNOG" id="COG0340">
    <property type="taxonomic scope" value="Bacteria"/>
</dbReference>
<keyword evidence="1 8" id="KW-0436">Ligase</keyword>
<evidence type="ECO:0000313" key="9">
    <source>
        <dbReference type="Proteomes" id="UP000009286"/>
    </source>
</evidence>
<dbReference type="Gene3D" id="2.30.30.100">
    <property type="match status" value="1"/>
</dbReference>
<evidence type="ECO:0000256" key="3">
    <source>
        <dbReference type="ARBA" id="ARBA00022840"/>
    </source>
</evidence>
<dbReference type="STRING" id="856793.MICA_1350"/>
<dbReference type="SUPFAM" id="SSF55681">
    <property type="entry name" value="Class II aaRS and biotin synthetases"/>
    <property type="match status" value="1"/>
</dbReference>
<dbReference type="PROSITE" id="PS51733">
    <property type="entry name" value="BPL_LPL_CATALYTIC"/>
    <property type="match status" value="1"/>
</dbReference>
<comment type="catalytic activity">
    <reaction evidence="6">
        <text>biotin + L-lysyl-[protein] + ATP = N(6)-biotinyl-L-lysyl-[protein] + AMP + diphosphate + H(+)</text>
        <dbReference type="Rhea" id="RHEA:11756"/>
        <dbReference type="Rhea" id="RHEA-COMP:9752"/>
        <dbReference type="Rhea" id="RHEA-COMP:10505"/>
        <dbReference type="ChEBI" id="CHEBI:15378"/>
        <dbReference type="ChEBI" id="CHEBI:29969"/>
        <dbReference type="ChEBI" id="CHEBI:30616"/>
        <dbReference type="ChEBI" id="CHEBI:33019"/>
        <dbReference type="ChEBI" id="CHEBI:57586"/>
        <dbReference type="ChEBI" id="CHEBI:83144"/>
        <dbReference type="ChEBI" id="CHEBI:456215"/>
        <dbReference type="EC" id="6.3.4.15"/>
    </reaction>
</comment>
<evidence type="ECO:0000256" key="1">
    <source>
        <dbReference type="ARBA" id="ARBA00022598"/>
    </source>
</evidence>
<dbReference type="AlphaFoldDB" id="G2KSS2"/>
<dbReference type="NCBIfam" id="TIGR00121">
    <property type="entry name" value="birA_ligase"/>
    <property type="match status" value="1"/>
</dbReference>
<dbReference type="Pfam" id="PF02237">
    <property type="entry name" value="BPL_C"/>
    <property type="match status" value="1"/>
</dbReference>
<dbReference type="GO" id="GO:0005737">
    <property type="term" value="C:cytoplasm"/>
    <property type="evidence" value="ECO:0007669"/>
    <property type="project" value="TreeGrafter"/>
</dbReference>
<feature type="domain" description="BPL/LPL catalytic" evidence="7">
    <location>
        <begin position="1"/>
        <end position="178"/>
    </location>
</feature>
<dbReference type="Gene3D" id="3.30.930.10">
    <property type="entry name" value="Bira Bifunctional Protein, Domain 2"/>
    <property type="match status" value="1"/>
</dbReference>
<dbReference type="PANTHER" id="PTHR12835">
    <property type="entry name" value="BIOTIN PROTEIN LIGASE"/>
    <property type="match status" value="1"/>
</dbReference>
<evidence type="ECO:0000256" key="2">
    <source>
        <dbReference type="ARBA" id="ARBA00022741"/>
    </source>
</evidence>
<name>G2KSS2_MICAA</name>
<evidence type="ECO:0000313" key="8">
    <source>
        <dbReference type="EMBL" id="AEP09672.1"/>
    </source>
</evidence>
<dbReference type="Pfam" id="PF03099">
    <property type="entry name" value="BPL_LplA_LipB"/>
    <property type="match status" value="1"/>
</dbReference>
<dbReference type="OrthoDB" id="9807064at2"/>
<dbReference type="SUPFAM" id="SSF50037">
    <property type="entry name" value="C-terminal domain of transcriptional repressors"/>
    <property type="match status" value="1"/>
</dbReference>
<dbReference type="InterPro" id="IPR004143">
    <property type="entry name" value="BPL_LPL_catalytic"/>
</dbReference>
<dbReference type="InterPro" id="IPR045864">
    <property type="entry name" value="aa-tRNA-synth_II/BPL/LPL"/>
</dbReference>
<accession>G2KSS2</accession>
<evidence type="ECO:0000256" key="4">
    <source>
        <dbReference type="ARBA" id="ARBA00023267"/>
    </source>
</evidence>
<proteinExistence type="predicted"/>
<dbReference type="GO" id="GO:0005524">
    <property type="term" value="F:ATP binding"/>
    <property type="evidence" value="ECO:0007669"/>
    <property type="project" value="UniProtKB-KW"/>
</dbReference>
<reference evidence="8 9" key="1">
    <citation type="journal article" date="2011" name="BMC Genomics">
        <title>Genomic insights into an obligate epibiotic bacterial predator: Micavibrio aeruginosavorus ARL-13.</title>
        <authorList>
            <person name="Wang Z."/>
            <person name="Kadouri D."/>
            <person name="Wu M."/>
        </authorList>
    </citation>
    <scope>NUCLEOTIDE SEQUENCE [LARGE SCALE GENOMIC DNA]</scope>
    <source>
        <strain evidence="8 9">ARL-13</strain>
    </source>
</reference>
<dbReference type="RefSeq" id="WP_014102895.1">
    <property type="nucleotide sequence ID" value="NC_016026.1"/>
</dbReference>
<protein>
    <recommendedName>
        <fullName evidence="5">biotin--[biotin carboxyl-carrier protein] ligase</fullName>
        <ecNumber evidence="5">6.3.4.15</ecNumber>
    </recommendedName>
</protein>
<organism evidence="8 9">
    <name type="scientific">Micavibrio aeruginosavorus (strain ARL-13)</name>
    <dbReference type="NCBI Taxonomy" id="856793"/>
    <lineage>
        <taxon>Bacteria</taxon>
        <taxon>Pseudomonadati</taxon>
        <taxon>Bdellovibrionota</taxon>
        <taxon>Bdellovibrionia</taxon>
        <taxon>Bdellovibrionales</taxon>
        <taxon>Pseudobdellovibrionaceae</taxon>
        <taxon>Micavibrio</taxon>
    </lineage>
</organism>
<dbReference type="Proteomes" id="UP000009286">
    <property type="component" value="Chromosome"/>
</dbReference>
<keyword evidence="4" id="KW-0092">Biotin</keyword>
<keyword evidence="3" id="KW-0067">ATP-binding</keyword>
<sequence>MSIRWDCRVYDSLPSTQDVVRTELLSGASEGLVVQAEVQTAGRGRRGNQWVSPVGNLYMSILLKPACAPALAGQMAFVVALAVADAAHELTGQQGDGLTLKWPNDILVDGVKCAGILLESDLGPTGLVDALIIGTGININAAPTDRIGLAQLAGHELDVITVRDRVLHHLGRLYTRWKNDGFSWVRDAWMARAHGLNTPITARLHGGDVSGTFLGIDDNGALLLQTPDGSVQIVHAGEVYFPNNA</sequence>
<dbReference type="EMBL" id="CP002382">
    <property type="protein sequence ID" value="AEP09672.1"/>
    <property type="molecule type" value="Genomic_DNA"/>
</dbReference>
<evidence type="ECO:0000256" key="5">
    <source>
        <dbReference type="ARBA" id="ARBA00024227"/>
    </source>
</evidence>
<dbReference type="KEGG" id="mai:MICA_1350"/>